<keyword evidence="1" id="KW-0812">Transmembrane</keyword>
<feature type="transmembrane region" description="Helical" evidence="1">
    <location>
        <begin position="40"/>
        <end position="59"/>
    </location>
</feature>
<keyword evidence="1" id="KW-0472">Membrane</keyword>
<feature type="transmembrane region" description="Helical" evidence="1">
    <location>
        <begin position="6"/>
        <end position="24"/>
    </location>
</feature>
<proteinExistence type="predicted"/>
<gene>
    <name evidence="2" type="ORF">DSL99_1927</name>
</gene>
<comment type="caution">
    <text evidence="2">The sequence shown here is derived from an EMBL/GenBank/DDBJ whole genome shotgun (WGS) entry which is preliminary data.</text>
</comment>
<organism evidence="2 3">
    <name type="scientific">Leeuwenhoekiella marinoflava</name>
    <dbReference type="NCBI Taxonomy" id="988"/>
    <lineage>
        <taxon>Bacteria</taxon>
        <taxon>Pseudomonadati</taxon>
        <taxon>Bacteroidota</taxon>
        <taxon>Flavobacteriia</taxon>
        <taxon>Flavobacteriales</taxon>
        <taxon>Flavobacteriaceae</taxon>
        <taxon>Leeuwenhoekiella</taxon>
    </lineage>
</organism>
<evidence type="ECO:0000256" key="1">
    <source>
        <dbReference type="SAM" id="Phobius"/>
    </source>
</evidence>
<protein>
    <submittedName>
        <fullName evidence="2">Uncharacterized protein</fullName>
    </submittedName>
</protein>
<evidence type="ECO:0000313" key="2">
    <source>
        <dbReference type="EMBL" id="RXG29874.1"/>
    </source>
</evidence>
<name>A0A4Q0PME6_9FLAO</name>
<dbReference type="RefSeq" id="WP_073099187.1">
    <property type="nucleotide sequence ID" value="NZ_QOVL01000008.1"/>
</dbReference>
<keyword evidence="1" id="KW-1133">Transmembrane helix</keyword>
<accession>A0A4Q0PME6</accession>
<sequence>MFYITILTFLFYLVLIYFGNRIILKKYSNEAFLNKENMPLVYNVLALNFNLVTAVFLTHKWVMNYITFLNAESSETFTLIASTSLVIVANGILILISYLFAEGIGGMMKRADLNFLKPVLWITINLCLLHLSVNAYEAFINSNTFSIY</sequence>
<dbReference type="STRING" id="1122159.SAMN02745246_02110"/>
<feature type="transmembrane region" description="Helical" evidence="1">
    <location>
        <begin position="79"/>
        <end position="101"/>
    </location>
</feature>
<evidence type="ECO:0000313" key="3">
    <source>
        <dbReference type="Proteomes" id="UP000290608"/>
    </source>
</evidence>
<dbReference type="EMBL" id="QOVL01000008">
    <property type="protein sequence ID" value="RXG29874.1"/>
    <property type="molecule type" value="Genomic_DNA"/>
</dbReference>
<feature type="transmembrane region" description="Helical" evidence="1">
    <location>
        <begin position="113"/>
        <end position="133"/>
    </location>
</feature>
<dbReference type="AlphaFoldDB" id="A0A4Q0PME6"/>
<dbReference type="Proteomes" id="UP000290608">
    <property type="component" value="Unassembled WGS sequence"/>
</dbReference>
<reference evidence="2 3" key="1">
    <citation type="submission" date="2018-07" db="EMBL/GenBank/DDBJ databases">
        <title>Leeuwenhoekiella genomics.</title>
        <authorList>
            <person name="Tahon G."/>
            <person name="Willems A."/>
        </authorList>
    </citation>
    <scope>NUCLEOTIDE SEQUENCE [LARGE SCALE GENOMIC DNA]</scope>
    <source>
        <strain evidence="2 3">LMG 1345</strain>
    </source>
</reference>